<dbReference type="RefSeq" id="WP_275108396.1">
    <property type="nucleotide sequence ID" value="NZ_JAKJSC010000001.1"/>
</dbReference>
<feature type="transmembrane region" description="Helical" evidence="1">
    <location>
        <begin position="41"/>
        <end position="58"/>
    </location>
</feature>
<proteinExistence type="predicted"/>
<keyword evidence="1" id="KW-1133">Transmembrane helix</keyword>
<gene>
    <name evidence="2" type="ORF">L3049_03480</name>
</gene>
<evidence type="ECO:0000256" key="1">
    <source>
        <dbReference type="SAM" id="Phobius"/>
    </source>
</evidence>
<feature type="transmembrane region" description="Helical" evidence="1">
    <location>
        <begin position="65"/>
        <end position="83"/>
    </location>
</feature>
<evidence type="ECO:0000313" key="3">
    <source>
        <dbReference type="Proteomes" id="UP001528920"/>
    </source>
</evidence>
<organism evidence="2 3">
    <name type="scientific">Paralabilibaculum antarcticum</name>
    <dbReference type="NCBI Taxonomy" id="2912572"/>
    <lineage>
        <taxon>Bacteria</taxon>
        <taxon>Pseudomonadati</taxon>
        <taxon>Bacteroidota</taxon>
        <taxon>Bacteroidia</taxon>
        <taxon>Marinilabiliales</taxon>
        <taxon>Marinifilaceae</taxon>
        <taxon>Paralabilibaculum</taxon>
    </lineage>
</organism>
<keyword evidence="3" id="KW-1185">Reference proteome</keyword>
<evidence type="ECO:0000313" key="2">
    <source>
        <dbReference type="EMBL" id="MDE5417058.1"/>
    </source>
</evidence>
<keyword evidence="1" id="KW-0812">Transmembrane</keyword>
<keyword evidence="1" id="KW-0472">Membrane</keyword>
<feature type="transmembrane region" description="Helical" evidence="1">
    <location>
        <begin position="89"/>
        <end position="107"/>
    </location>
</feature>
<comment type="caution">
    <text evidence="2">The sequence shown here is derived from an EMBL/GenBank/DDBJ whole genome shotgun (WGS) entry which is preliminary data.</text>
</comment>
<dbReference type="Proteomes" id="UP001528920">
    <property type="component" value="Unassembled WGS sequence"/>
</dbReference>
<sequence length="118" mass="12981">MNLKFYKQKGFLATLCAAIILLAIPIVTDIYKESFLSETGNYKIMGGFSIILAIGLLAKWKIMWNIAGIIIGFILFVTIFRAFGMGSNYATAYGLLIVTLIGLLVLLNSKSVKAYMNS</sequence>
<name>A0ABT5VRB0_9BACT</name>
<dbReference type="EMBL" id="JAKJSC010000001">
    <property type="protein sequence ID" value="MDE5417058.1"/>
    <property type="molecule type" value="Genomic_DNA"/>
</dbReference>
<accession>A0ABT5VRB0</accession>
<protein>
    <submittedName>
        <fullName evidence="2">Uncharacterized protein</fullName>
    </submittedName>
</protein>
<reference evidence="2 3" key="1">
    <citation type="submission" date="2022-01" db="EMBL/GenBank/DDBJ databases">
        <title>Labilibaculum sp. nov, a marine bacterium isolated from Antarctica.</title>
        <authorList>
            <person name="Dai W."/>
        </authorList>
    </citation>
    <scope>NUCLEOTIDE SEQUENCE [LARGE SCALE GENOMIC DNA]</scope>
    <source>
        <strain evidence="2 3">DW002</strain>
    </source>
</reference>